<dbReference type="Proteomes" id="UP001596227">
    <property type="component" value="Unassembled WGS sequence"/>
</dbReference>
<sequence>MLQKNIVRNTDNNFKMGFEFILDPNGYIEVYTNETAVKIYSLSDDIPTIVKVVVDVRLINEYVKSGFHHPKRLNQFDSLNKMTIGNNEIALHGPYSIYYADVDPFVSTFPRIYIISSNV</sequence>
<protein>
    <submittedName>
        <fullName evidence="1">Uncharacterized protein</fullName>
    </submittedName>
</protein>
<comment type="caution">
    <text evidence="1">The sequence shown here is derived from an EMBL/GenBank/DDBJ whole genome shotgun (WGS) entry which is preliminary data.</text>
</comment>
<reference evidence="2" key="1">
    <citation type="journal article" date="2019" name="Int. J. Syst. Evol. Microbiol.">
        <title>The Global Catalogue of Microorganisms (GCM) 10K type strain sequencing project: providing services to taxonomists for standard genome sequencing and annotation.</title>
        <authorList>
            <consortium name="The Broad Institute Genomics Platform"/>
            <consortium name="The Broad Institute Genome Sequencing Center for Infectious Disease"/>
            <person name="Wu L."/>
            <person name="Ma J."/>
        </authorList>
    </citation>
    <scope>NUCLEOTIDE SEQUENCE [LARGE SCALE GENOMIC DNA]</scope>
    <source>
        <strain evidence="2">CCM 8934</strain>
    </source>
</reference>
<dbReference type="EMBL" id="JBHSSB010000031">
    <property type="protein sequence ID" value="MFC6295794.1"/>
    <property type="molecule type" value="Genomic_DNA"/>
</dbReference>
<gene>
    <name evidence="1" type="ORF">ACFQH1_11335</name>
</gene>
<evidence type="ECO:0000313" key="2">
    <source>
        <dbReference type="Proteomes" id="UP001596227"/>
    </source>
</evidence>
<dbReference type="RefSeq" id="WP_137607678.1">
    <property type="nucleotide sequence ID" value="NZ_BJDH01000006.1"/>
</dbReference>
<name>A0ABW1UJG5_9LACO</name>
<evidence type="ECO:0000313" key="1">
    <source>
        <dbReference type="EMBL" id="MFC6295794.1"/>
    </source>
</evidence>
<proteinExistence type="predicted"/>
<accession>A0ABW1UJG5</accession>
<keyword evidence="2" id="KW-1185">Reference proteome</keyword>
<organism evidence="1 2">
    <name type="scientific">Lactiplantibacillus daoliensis</name>
    <dbReference type="NCBI Taxonomy" id="2559916"/>
    <lineage>
        <taxon>Bacteria</taxon>
        <taxon>Bacillati</taxon>
        <taxon>Bacillota</taxon>
        <taxon>Bacilli</taxon>
        <taxon>Lactobacillales</taxon>
        <taxon>Lactobacillaceae</taxon>
        <taxon>Lactiplantibacillus</taxon>
    </lineage>
</organism>